<dbReference type="SUPFAM" id="SSF52047">
    <property type="entry name" value="RNI-like"/>
    <property type="match status" value="1"/>
</dbReference>
<dbReference type="EMBL" id="PZQS01000010">
    <property type="protein sequence ID" value="PVD23529.1"/>
    <property type="molecule type" value="Genomic_DNA"/>
</dbReference>
<keyword evidence="1" id="KW-0677">Repeat</keyword>
<name>A0A2T7NQS9_POMCA</name>
<sequence>MPIGSGLQMETLVIKWRKNKEDEDSDFFSTRNISLGVTSVARACTFKVCIMKSLVELALDSIKRDVTLFTEHLHELPFPLLEQLLTSLSPYQLLLLEQRLGPGLNTEKAWKNLCEVNRYLNRHSGCSPIADQDILTWRNFFIKMYMSSYLVPYITKKYSCEPTLQIYKTPPDNECVSYQAKRDEFAGLSFEAFHDHLLQISAYTCNLSVRWRNFALFQYYPGLIEALQPSLRVLSVNCWKLKDYKCKTFLRNLAHIMSAGKLTSLHLDNAERLPWDMFFQLISGCLHCQMCLSALPEIFKFSVDSAASLEQHPASMDPLEIPAFDEKWNESSDRSDDSGMEQTLAWNRAEQDLDLFDEALLCGGDGEKGHRNDSYHLWMPHQAEASTEHGCEKTRFSVKLIESPGRDGILRGACRHEAGIQRFKMSFSQPVKSAPFVAMAHWLPSWMSLKHLTLSLKNDAGLESAKDVILDKVRTRQLKTLNLSAGPLCYHMSQLFWDVLQVLGDNVDRLDLCPMQCFGFSSDAPLCFQELPCADVFLGVHHLLLEGTDFSQCHSLVGSLAKFIVRDHALTHIHLNDCIFSQAETEQLLEAIAKKDPQIIELSLNGTDLSARLIQEYVHQVIIKNQNLSLLSLSNCRLGPEHIMNPTFLDAVRSHQSLNKLNISRNLLGECVERFVEKVVYPESSIKHLDLRKTNCSTFILDGLADFLLQHYPATTFPLLESISLDTDHSSYGTPNPTVLKWKGVAENVNCAIWEHTLFDYIAQM</sequence>
<evidence type="ECO:0000256" key="1">
    <source>
        <dbReference type="ARBA" id="ARBA00022737"/>
    </source>
</evidence>
<organism evidence="2 3">
    <name type="scientific">Pomacea canaliculata</name>
    <name type="common">Golden apple snail</name>
    <dbReference type="NCBI Taxonomy" id="400727"/>
    <lineage>
        <taxon>Eukaryota</taxon>
        <taxon>Metazoa</taxon>
        <taxon>Spiralia</taxon>
        <taxon>Lophotrochozoa</taxon>
        <taxon>Mollusca</taxon>
        <taxon>Gastropoda</taxon>
        <taxon>Caenogastropoda</taxon>
        <taxon>Architaenioglossa</taxon>
        <taxon>Ampullarioidea</taxon>
        <taxon>Ampullariidae</taxon>
        <taxon>Pomacea</taxon>
    </lineage>
</organism>
<dbReference type="InterPro" id="IPR032675">
    <property type="entry name" value="LRR_dom_sf"/>
</dbReference>
<gene>
    <name evidence="2" type="ORF">C0Q70_16801</name>
</gene>
<dbReference type="PANTHER" id="PTHR24111">
    <property type="entry name" value="LEUCINE-RICH REPEAT-CONTAINING PROTEIN 34"/>
    <property type="match status" value="1"/>
</dbReference>
<dbReference type="Gene3D" id="3.80.10.10">
    <property type="entry name" value="Ribonuclease Inhibitor"/>
    <property type="match status" value="1"/>
</dbReference>
<protein>
    <submittedName>
        <fullName evidence="2">Uncharacterized protein</fullName>
    </submittedName>
</protein>
<reference evidence="2 3" key="1">
    <citation type="submission" date="2018-04" db="EMBL/GenBank/DDBJ databases">
        <title>The genome of golden apple snail Pomacea canaliculata provides insight into stress tolerance and invasive adaptation.</title>
        <authorList>
            <person name="Liu C."/>
            <person name="Liu B."/>
            <person name="Ren Y."/>
            <person name="Zhang Y."/>
            <person name="Wang H."/>
            <person name="Li S."/>
            <person name="Jiang F."/>
            <person name="Yin L."/>
            <person name="Zhang G."/>
            <person name="Qian W."/>
            <person name="Fan W."/>
        </authorList>
    </citation>
    <scope>NUCLEOTIDE SEQUENCE [LARGE SCALE GENOMIC DNA]</scope>
    <source>
        <strain evidence="2">SZHN2017</strain>
        <tissue evidence="2">Muscle</tissue>
    </source>
</reference>
<proteinExistence type="predicted"/>
<comment type="caution">
    <text evidence="2">The sequence shown here is derived from an EMBL/GenBank/DDBJ whole genome shotgun (WGS) entry which is preliminary data.</text>
</comment>
<evidence type="ECO:0000313" key="2">
    <source>
        <dbReference type="EMBL" id="PVD23529.1"/>
    </source>
</evidence>
<dbReference type="AlphaFoldDB" id="A0A2T7NQS9"/>
<dbReference type="PANTHER" id="PTHR24111:SF0">
    <property type="entry name" value="LEUCINE-RICH REPEAT-CONTAINING PROTEIN"/>
    <property type="match status" value="1"/>
</dbReference>
<evidence type="ECO:0000313" key="3">
    <source>
        <dbReference type="Proteomes" id="UP000245119"/>
    </source>
</evidence>
<dbReference type="Proteomes" id="UP000245119">
    <property type="component" value="Linkage Group LG10"/>
</dbReference>
<accession>A0A2T7NQS9</accession>
<dbReference type="InterPro" id="IPR052201">
    <property type="entry name" value="LRR-containing_regulator"/>
</dbReference>
<keyword evidence="3" id="KW-1185">Reference proteome</keyword>